<dbReference type="eggNOG" id="ENOG5030YNT">
    <property type="taxonomic scope" value="Bacteria"/>
</dbReference>
<evidence type="ECO:0000256" key="1">
    <source>
        <dbReference type="SAM" id="SignalP"/>
    </source>
</evidence>
<dbReference type="GeneID" id="93313666"/>
<dbReference type="PATRIC" id="fig|1028307.3.peg.535"/>
<dbReference type="EMBL" id="CP002824">
    <property type="protein sequence ID" value="AEG95471.1"/>
    <property type="molecule type" value="Genomic_DNA"/>
</dbReference>
<protein>
    <submittedName>
        <fullName evidence="2">Uncharacterized protein</fullName>
    </submittedName>
</protein>
<feature type="signal peptide" evidence="1">
    <location>
        <begin position="1"/>
        <end position="22"/>
    </location>
</feature>
<feature type="chain" id="PRO_5002609239" evidence="1">
    <location>
        <begin position="23"/>
        <end position="154"/>
    </location>
</feature>
<dbReference type="KEGG" id="eae:EAE_02680"/>
<dbReference type="Proteomes" id="UP000008881">
    <property type="component" value="Chromosome"/>
</dbReference>
<keyword evidence="1" id="KW-0732">Signal</keyword>
<evidence type="ECO:0000313" key="2">
    <source>
        <dbReference type="EMBL" id="AEG95471.1"/>
    </source>
</evidence>
<dbReference type="OrthoDB" id="6458069at2"/>
<organism evidence="2 3">
    <name type="scientific">Klebsiella aerogenes (strain ATCC 13048 / DSM 30053 / CCUG 1429 / JCM 1235 / KCTC 2190 / NBRC 13534 / NCIMB 10102 / NCTC 10006 / CDC 819-56)</name>
    <name type="common">Enterobacter aerogenes</name>
    <dbReference type="NCBI Taxonomy" id="1028307"/>
    <lineage>
        <taxon>Bacteria</taxon>
        <taxon>Pseudomonadati</taxon>
        <taxon>Pseudomonadota</taxon>
        <taxon>Gammaproteobacteria</taxon>
        <taxon>Enterobacterales</taxon>
        <taxon>Enterobacteriaceae</taxon>
        <taxon>Klebsiella/Raoultella group</taxon>
        <taxon>Klebsiella</taxon>
    </lineage>
</organism>
<evidence type="ECO:0000313" key="3">
    <source>
        <dbReference type="Proteomes" id="UP000008881"/>
    </source>
</evidence>
<reference evidence="2 3" key="1">
    <citation type="journal article" date="2012" name="J. Bacteriol.">
        <title>Complete genome sequence of Enterobacter aerogenes KCTC 2190.</title>
        <authorList>
            <person name="Shin S.H."/>
            <person name="Kim S."/>
            <person name="Kim J.Y."/>
            <person name="Lee S."/>
            <person name="Um Y."/>
            <person name="Oh M.K."/>
            <person name="Kim Y.R."/>
            <person name="Lee J."/>
            <person name="Yang K.S."/>
        </authorList>
    </citation>
    <scope>NUCLEOTIDE SEQUENCE [LARGE SCALE GENOMIC DNA]</scope>
    <source>
        <strain evidence="2 3">KCTC 2190</strain>
    </source>
</reference>
<dbReference type="RefSeq" id="WP_015703397.1">
    <property type="nucleotide sequence ID" value="NC_015663.1"/>
</dbReference>
<dbReference type="HOGENOM" id="CLU_126554_0_0_6"/>
<sequence length="154" mass="16282">MKNKLIISLLLASVLTPSVSHAFGNRDSWVSGYVQGTSEYTILGKGQSQLYLACDSSGSQPATIIFTDVNGHQVRMDSGQTLTMRIDNAEEVNISESESHVGSDNVMWAWNKLRTGKRVLVSGSGVKPATFTLAGAAAVLSAFGDNGCVPGFAL</sequence>
<proteinExistence type="predicted"/>
<dbReference type="AlphaFoldDB" id="A0A0H3FJH8"/>
<accession>A0A0H3FJH8</accession>
<gene>
    <name evidence="2" type="ordered locus">EAE_02680</name>
</gene>
<keyword evidence="3" id="KW-1185">Reference proteome</keyword>
<name>A0A0H3FJH8_KLEAK</name>